<dbReference type="InterPro" id="IPR037523">
    <property type="entry name" value="VOC_core"/>
</dbReference>
<name>A0A9X2NEW5_9PSEU</name>
<dbReference type="RefSeq" id="WP_257922218.1">
    <property type="nucleotide sequence ID" value="NZ_JAMXQV010000012.1"/>
</dbReference>
<keyword evidence="4" id="KW-1185">Reference proteome</keyword>
<reference evidence="3" key="1">
    <citation type="submission" date="2022-06" db="EMBL/GenBank/DDBJ databases">
        <title>Amycolatopsis iheyaensis sp. nov., a new species of the genus Amycolatopsis isolated from soil in Iheya island, Japan.</title>
        <authorList>
            <person name="Ngamcharungchit C."/>
            <person name="Kanto H."/>
            <person name="Take A."/>
            <person name="Intra B."/>
            <person name="Matsumoto A."/>
            <person name="Panbangred W."/>
            <person name="Inahashi Y."/>
        </authorList>
    </citation>
    <scope>NUCLEOTIDE SEQUENCE</scope>
    <source>
        <strain evidence="3">OK19-0408</strain>
    </source>
</reference>
<evidence type="ECO:0000259" key="2">
    <source>
        <dbReference type="PROSITE" id="PS51819"/>
    </source>
</evidence>
<evidence type="ECO:0000313" key="3">
    <source>
        <dbReference type="EMBL" id="MCR6485627.1"/>
    </source>
</evidence>
<sequence>MIGVADVGRAAEFWSAALGLVVTHEWASDRWRTLDHPDGSGHALGLMISESPVEPYPRLHLDLLVDTTAEQETAVERLLGLGATAVEWDRYPADPDFVVLADPDGNRFCVVDLSKAPSGQERRPTPVAISCSRLPSGASGAVSAPAPSRGTPSA</sequence>
<dbReference type="EMBL" id="JAMXQV010000012">
    <property type="protein sequence ID" value="MCR6485627.1"/>
    <property type="molecule type" value="Genomic_DNA"/>
</dbReference>
<dbReference type="Gene3D" id="3.10.180.10">
    <property type="entry name" value="2,3-Dihydroxybiphenyl 1,2-Dioxygenase, domain 1"/>
    <property type="match status" value="1"/>
</dbReference>
<dbReference type="SUPFAM" id="SSF54593">
    <property type="entry name" value="Glyoxalase/Bleomycin resistance protein/Dihydroxybiphenyl dioxygenase"/>
    <property type="match status" value="1"/>
</dbReference>
<gene>
    <name evidence="3" type="ORF">M8542_22640</name>
</gene>
<feature type="compositionally biased region" description="Low complexity" evidence="1">
    <location>
        <begin position="135"/>
        <end position="154"/>
    </location>
</feature>
<dbReference type="InterPro" id="IPR041581">
    <property type="entry name" value="Glyoxalase_6"/>
</dbReference>
<dbReference type="PANTHER" id="PTHR35908">
    <property type="entry name" value="HYPOTHETICAL FUSION PROTEIN"/>
    <property type="match status" value="1"/>
</dbReference>
<feature type="region of interest" description="Disordered" evidence="1">
    <location>
        <begin position="117"/>
        <end position="154"/>
    </location>
</feature>
<protein>
    <submittedName>
        <fullName evidence="3">VOC family protein</fullName>
    </submittedName>
</protein>
<dbReference type="PANTHER" id="PTHR35908:SF1">
    <property type="entry name" value="CONSERVED PROTEIN"/>
    <property type="match status" value="1"/>
</dbReference>
<comment type="caution">
    <text evidence="3">The sequence shown here is derived from an EMBL/GenBank/DDBJ whole genome shotgun (WGS) entry which is preliminary data.</text>
</comment>
<accession>A0A9X2NEW5</accession>
<dbReference type="AlphaFoldDB" id="A0A9X2NEW5"/>
<evidence type="ECO:0000256" key="1">
    <source>
        <dbReference type="SAM" id="MobiDB-lite"/>
    </source>
</evidence>
<feature type="domain" description="VOC" evidence="2">
    <location>
        <begin position="1"/>
        <end position="113"/>
    </location>
</feature>
<evidence type="ECO:0000313" key="4">
    <source>
        <dbReference type="Proteomes" id="UP001144096"/>
    </source>
</evidence>
<organism evidence="3 4">
    <name type="scientific">Amycolatopsis iheyensis</name>
    <dbReference type="NCBI Taxonomy" id="2945988"/>
    <lineage>
        <taxon>Bacteria</taxon>
        <taxon>Bacillati</taxon>
        <taxon>Actinomycetota</taxon>
        <taxon>Actinomycetes</taxon>
        <taxon>Pseudonocardiales</taxon>
        <taxon>Pseudonocardiaceae</taxon>
        <taxon>Amycolatopsis</taxon>
    </lineage>
</organism>
<proteinExistence type="predicted"/>
<dbReference type="Pfam" id="PF18029">
    <property type="entry name" value="Glyoxalase_6"/>
    <property type="match status" value="1"/>
</dbReference>
<dbReference type="Proteomes" id="UP001144096">
    <property type="component" value="Unassembled WGS sequence"/>
</dbReference>
<dbReference type="CDD" id="cd06587">
    <property type="entry name" value="VOC"/>
    <property type="match status" value="1"/>
</dbReference>
<dbReference type="PROSITE" id="PS51819">
    <property type="entry name" value="VOC"/>
    <property type="match status" value="1"/>
</dbReference>
<dbReference type="InterPro" id="IPR029068">
    <property type="entry name" value="Glyas_Bleomycin-R_OHBP_Dase"/>
</dbReference>